<feature type="compositionally biased region" description="Pro residues" evidence="1">
    <location>
        <begin position="86"/>
        <end position="98"/>
    </location>
</feature>
<comment type="caution">
    <text evidence="2">The sequence shown here is derived from an EMBL/GenBank/DDBJ whole genome shotgun (WGS) entry which is preliminary data.</text>
</comment>
<feature type="compositionally biased region" description="Pro residues" evidence="1">
    <location>
        <begin position="24"/>
        <end position="49"/>
    </location>
</feature>
<keyword evidence="3" id="KW-1185">Reference proteome</keyword>
<evidence type="ECO:0000313" key="2">
    <source>
        <dbReference type="EMBL" id="KAG2625103.1"/>
    </source>
</evidence>
<gene>
    <name evidence="2" type="ORF">PVAP13_3KG166227</name>
</gene>
<feature type="compositionally biased region" description="Basic residues" evidence="1">
    <location>
        <begin position="50"/>
        <end position="59"/>
    </location>
</feature>
<name>A0A8T0UWK0_PANVG</name>
<organism evidence="2 3">
    <name type="scientific">Panicum virgatum</name>
    <name type="common">Blackwell switchgrass</name>
    <dbReference type="NCBI Taxonomy" id="38727"/>
    <lineage>
        <taxon>Eukaryota</taxon>
        <taxon>Viridiplantae</taxon>
        <taxon>Streptophyta</taxon>
        <taxon>Embryophyta</taxon>
        <taxon>Tracheophyta</taxon>
        <taxon>Spermatophyta</taxon>
        <taxon>Magnoliopsida</taxon>
        <taxon>Liliopsida</taxon>
        <taxon>Poales</taxon>
        <taxon>Poaceae</taxon>
        <taxon>PACMAD clade</taxon>
        <taxon>Panicoideae</taxon>
        <taxon>Panicodae</taxon>
        <taxon>Paniceae</taxon>
        <taxon>Panicinae</taxon>
        <taxon>Panicum</taxon>
        <taxon>Panicum sect. Hiantes</taxon>
    </lineage>
</organism>
<protein>
    <submittedName>
        <fullName evidence="2">Uncharacterized protein</fullName>
    </submittedName>
</protein>
<reference evidence="2" key="1">
    <citation type="submission" date="2020-05" db="EMBL/GenBank/DDBJ databases">
        <title>WGS assembly of Panicum virgatum.</title>
        <authorList>
            <person name="Lovell J.T."/>
            <person name="Jenkins J."/>
            <person name="Shu S."/>
            <person name="Juenger T.E."/>
            <person name="Schmutz J."/>
        </authorList>
    </citation>
    <scope>NUCLEOTIDE SEQUENCE</scope>
    <source>
        <strain evidence="2">AP13</strain>
    </source>
</reference>
<dbReference type="EMBL" id="CM029041">
    <property type="protein sequence ID" value="KAG2625103.1"/>
    <property type="molecule type" value="Genomic_DNA"/>
</dbReference>
<dbReference type="Proteomes" id="UP000823388">
    <property type="component" value="Chromosome 3K"/>
</dbReference>
<dbReference type="AlphaFoldDB" id="A0A8T0UWK0"/>
<accession>A0A8T0UWK0</accession>
<evidence type="ECO:0000313" key="3">
    <source>
        <dbReference type="Proteomes" id="UP000823388"/>
    </source>
</evidence>
<evidence type="ECO:0000256" key="1">
    <source>
        <dbReference type="SAM" id="MobiDB-lite"/>
    </source>
</evidence>
<sequence length="257" mass="26836">MRLPTLKTASPAVAALASHSCSPSPLPSPPLPLRCPPLASPPPIPLPPRTPRRKPRHTAICRSDPTTHARRLPHSAASRPRCTFPPIRPPPPPPPPPPIRGRLGAPGVITASLPQAPPLTVPCRRAAVPYASPPTSPHSLALRARSKACHDAAPPATSNRTGIPFIPLAMYRGTASSLASDWIAAHGSASPTGHLAPRPLHVQPIIENVKDLHNLGFTFPDIKVNIELASNALGCAESGLTTLAADAAIGAHTRRGD</sequence>
<proteinExistence type="predicted"/>
<feature type="region of interest" description="Disordered" evidence="1">
    <location>
        <begin position="1"/>
        <end position="98"/>
    </location>
</feature>